<dbReference type="InterPro" id="IPR003782">
    <property type="entry name" value="SCO1/SenC"/>
</dbReference>
<evidence type="ECO:0000313" key="6">
    <source>
        <dbReference type="EMBL" id="QIB41364.1"/>
    </source>
</evidence>
<keyword evidence="7" id="KW-1185">Reference proteome</keyword>
<keyword evidence="5" id="KW-0472">Membrane</keyword>
<feature type="binding site" evidence="3">
    <location>
        <position position="80"/>
    </location>
    <ligand>
        <name>Cu cation</name>
        <dbReference type="ChEBI" id="CHEBI:23378"/>
    </ligand>
</feature>
<keyword evidence="5" id="KW-1133">Transmembrane helix</keyword>
<dbReference type="GO" id="GO:0046872">
    <property type="term" value="F:metal ion binding"/>
    <property type="evidence" value="ECO:0007669"/>
    <property type="project" value="UniProtKB-KW"/>
</dbReference>
<evidence type="ECO:0000256" key="5">
    <source>
        <dbReference type="SAM" id="Phobius"/>
    </source>
</evidence>
<dbReference type="AlphaFoldDB" id="A0A7L5BRC4"/>
<dbReference type="PANTHER" id="PTHR12151:SF25">
    <property type="entry name" value="LINALOOL DEHYDRATASE_ISOMERASE DOMAIN-CONTAINING PROTEIN"/>
    <property type="match status" value="1"/>
</dbReference>
<geneLocation type="plasmid" evidence="6 7">
    <name>p5</name>
</geneLocation>
<dbReference type="InterPro" id="IPR036249">
    <property type="entry name" value="Thioredoxin-like_sf"/>
</dbReference>
<evidence type="ECO:0000256" key="1">
    <source>
        <dbReference type="ARBA" id="ARBA00010996"/>
    </source>
</evidence>
<keyword evidence="3" id="KW-0479">Metal-binding</keyword>
<feature type="binding site" evidence="3">
    <location>
        <position position="84"/>
    </location>
    <ligand>
        <name>Cu cation</name>
        <dbReference type="ChEBI" id="CHEBI:23378"/>
    </ligand>
</feature>
<comment type="similarity">
    <text evidence="1">Belongs to the SCO1/2 family.</text>
</comment>
<dbReference type="EMBL" id="CP048637">
    <property type="protein sequence ID" value="QIB41364.1"/>
    <property type="molecule type" value="Genomic_DNA"/>
</dbReference>
<feature type="disulfide bond" description="Redox-active" evidence="4">
    <location>
        <begin position="80"/>
        <end position="84"/>
    </location>
</feature>
<dbReference type="KEGG" id="roy:G3A56_26475"/>
<keyword evidence="2 3" id="KW-0186">Copper</keyword>
<gene>
    <name evidence="6" type="ORF">G3A56_26475</name>
</gene>
<sequence>MKALRAFRVVAWCVVAIFTLLLIIGYLLQSGGGKRVGEPDASSTPSIGRPFELVSHRGQVIDNAVLKGKPYLAFFGFTHCPDICPTTLFELSDLMNELGPAASGFNVVFISVDPERDTQQLLNEYMTSFDRRILALRGTPEQTATAVKAFSAYARKVPTEDGSYTMDHTAGVYMMDANGSFKGTLDMHESREVRMKKIRNLMTGS</sequence>
<accession>A0A7L5BRC4</accession>
<evidence type="ECO:0000256" key="4">
    <source>
        <dbReference type="PIRSR" id="PIRSR603782-2"/>
    </source>
</evidence>
<keyword evidence="4" id="KW-1015">Disulfide bond</keyword>
<dbReference type="Pfam" id="PF02630">
    <property type="entry name" value="SCO1-SenC"/>
    <property type="match status" value="1"/>
</dbReference>
<dbReference type="Proteomes" id="UP000464865">
    <property type="component" value="Plasmid p5"/>
</dbReference>
<dbReference type="RefSeq" id="WP_072495074.1">
    <property type="nucleotide sequence ID" value="NZ_CP048637.1"/>
</dbReference>
<dbReference type="FunFam" id="3.40.30.10:FF:000013">
    <property type="entry name" value="Blast:Protein SCO1 homolog, mitochondrial"/>
    <property type="match status" value="1"/>
</dbReference>
<dbReference type="CDD" id="cd02968">
    <property type="entry name" value="SCO"/>
    <property type="match status" value="1"/>
</dbReference>
<name>A0A7L5BRC4_9HYPH</name>
<feature type="transmembrane region" description="Helical" evidence="5">
    <location>
        <begin position="6"/>
        <end position="28"/>
    </location>
</feature>
<feature type="binding site" evidence="3">
    <location>
        <position position="168"/>
    </location>
    <ligand>
        <name>Cu cation</name>
        <dbReference type="ChEBI" id="CHEBI:23378"/>
    </ligand>
</feature>
<evidence type="ECO:0000256" key="3">
    <source>
        <dbReference type="PIRSR" id="PIRSR603782-1"/>
    </source>
</evidence>
<keyword evidence="5" id="KW-0812">Transmembrane</keyword>
<keyword evidence="6" id="KW-0614">Plasmid</keyword>
<dbReference type="Gene3D" id="3.40.30.10">
    <property type="entry name" value="Glutaredoxin"/>
    <property type="match status" value="1"/>
</dbReference>
<protein>
    <submittedName>
        <fullName evidence="6">SCO family protein</fullName>
    </submittedName>
</protein>
<dbReference type="SUPFAM" id="SSF52833">
    <property type="entry name" value="Thioredoxin-like"/>
    <property type="match status" value="1"/>
</dbReference>
<organism evidence="6 7">
    <name type="scientific">Rhizobium oryzihabitans</name>
    <dbReference type="NCBI Taxonomy" id="2267833"/>
    <lineage>
        <taxon>Bacteria</taxon>
        <taxon>Pseudomonadati</taxon>
        <taxon>Pseudomonadota</taxon>
        <taxon>Alphaproteobacteria</taxon>
        <taxon>Hyphomicrobiales</taxon>
        <taxon>Rhizobiaceae</taxon>
        <taxon>Rhizobium/Agrobacterium group</taxon>
        <taxon>Rhizobium</taxon>
    </lineage>
</organism>
<reference evidence="6 7" key="1">
    <citation type="submission" date="2020-02" db="EMBL/GenBank/DDBJ databases">
        <title>Plant-Promoting Endophytic Bacterium Rhizobium oryzihabitans sp. nov., Isolated from the Root of Rice.</title>
        <authorList>
            <person name="zhao J."/>
            <person name="Zhang G."/>
        </authorList>
    </citation>
    <scope>NUCLEOTIDE SEQUENCE [LARGE SCALE GENOMIC DNA]</scope>
    <source>
        <strain evidence="6 7">M15</strain>
        <plasmid evidence="6 7">p5</plasmid>
    </source>
</reference>
<evidence type="ECO:0000256" key="2">
    <source>
        <dbReference type="ARBA" id="ARBA00023008"/>
    </source>
</evidence>
<dbReference type="PANTHER" id="PTHR12151">
    <property type="entry name" value="ELECTRON TRANSPORT PROTIN SCO1/SENC FAMILY MEMBER"/>
    <property type="match status" value="1"/>
</dbReference>
<evidence type="ECO:0000313" key="7">
    <source>
        <dbReference type="Proteomes" id="UP000464865"/>
    </source>
</evidence>
<proteinExistence type="inferred from homology"/>